<feature type="domain" description="Winged helix" evidence="1">
    <location>
        <begin position="16"/>
        <end position="88"/>
    </location>
</feature>
<comment type="caution">
    <text evidence="2">The sequence shown here is derived from an EMBL/GenBank/DDBJ whole genome shotgun (WGS) entry which is preliminary data.</text>
</comment>
<sequence>MNLNVTLQGGDCPRLFTLSGRIGQTMHHLMQAKQQGITSLENPAIRLAAHIHSLREMGFVIDTETEPHGGAYPGYHARYRLRSSVALGHNQGEGKQ</sequence>
<dbReference type="InterPro" id="IPR054382">
    <property type="entry name" value="wHTH_alphaproteobact"/>
</dbReference>
<name>A0ABS5WQE3_9RHOB</name>
<reference evidence="2 3" key="1">
    <citation type="submission" date="2021-05" db="EMBL/GenBank/DDBJ databases">
        <title>Draft genomes of marine bacteria isolated from model chitin particles.</title>
        <authorList>
            <person name="Datta M.S."/>
            <person name="Schwartzman J.A."/>
            <person name="Cordero O."/>
        </authorList>
    </citation>
    <scope>NUCLEOTIDE SEQUENCE [LARGE SCALE GENOMIC DNA]</scope>
    <source>
        <strain evidence="2 3">4E07</strain>
    </source>
</reference>
<proteinExistence type="predicted"/>
<evidence type="ECO:0000259" key="1">
    <source>
        <dbReference type="Pfam" id="PF22324"/>
    </source>
</evidence>
<dbReference type="EMBL" id="JAHHDY010000012">
    <property type="protein sequence ID" value="MBT3141365.1"/>
    <property type="molecule type" value="Genomic_DNA"/>
</dbReference>
<gene>
    <name evidence="2" type="ORF">KL867_09900</name>
</gene>
<organism evidence="2 3">
    <name type="scientific">Falsiruegeria litorea</name>
    <dbReference type="NCBI Taxonomy" id="1280831"/>
    <lineage>
        <taxon>Bacteria</taxon>
        <taxon>Pseudomonadati</taxon>
        <taxon>Pseudomonadota</taxon>
        <taxon>Alphaproteobacteria</taxon>
        <taxon>Rhodobacterales</taxon>
        <taxon>Roseobacteraceae</taxon>
        <taxon>Falsiruegeria</taxon>
    </lineage>
</organism>
<protein>
    <submittedName>
        <fullName evidence="2">Helix-turn-helix domain-containing protein</fullName>
    </submittedName>
</protein>
<keyword evidence="3" id="KW-1185">Reference proteome</keyword>
<evidence type="ECO:0000313" key="2">
    <source>
        <dbReference type="EMBL" id="MBT3141365.1"/>
    </source>
</evidence>
<dbReference type="Proteomes" id="UP000763802">
    <property type="component" value="Unassembled WGS sequence"/>
</dbReference>
<dbReference type="Pfam" id="PF22324">
    <property type="entry name" value="HTH_91"/>
    <property type="match status" value="1"/>
</dbReference>
<dbReference type="RefSeq" id="WP_215193795.1">
    <property type="nucleotide sequence ID" value="NZ_JAHHDY010000012.1"/>
</dbReference>
<accession>A0ABS5WQE3</accession>
<evidence type="ECO:0000313" key="3">
    <source>
        <dbReference type="Proteomes" id="UP000763802"/>
    </source>
</evidence>